<evidence type="ECO:0000256" key="7">
    <source>
        <dbReference type="ARBA" id="ARBA00023136"/>
    </source>
</evidence>
<comment type="caution">
    <text evidence="13">The sequence shown here is derived from an EMBL/GenBank/DDBJ whole genome shotgun (WGS) entry which is preliminary data.</text>
</comment>
<comment type="subcellular location">
    <subcellularLocation>
        <location evidence="1 11">Cell membrane</location>
        <topology evidence="1 11">Multi-pass membrane protein</topology>
    </subcellularLocation>
</comment>
<feature type="transmembrane region" description="Helical" evidence="11">
    <location>
        <begin position="42"/>
        <end position="60"/>
    </location>
</feature>
<dbReference type="Pfam" id="PF00001">
    <property type="entry name" value="7tm_1"/>
    <property type="match status" value="1"/>
</dbReference>
<keyword evidence="11" id="KW-0716">Sensory transduction</keyword>
<keyword evidence="2 11" id="KW-1003">Cell membrane</keyword>
<name>A0AAV3ACC7_PYXAD</name>
<dbReference type="PROSITE" id="PS50262">
    <property type="entry name" value="G_PROTEIN_RECEP_F1_2"/>
    <property type="match status" value="1"/>
</dbReference>
<dbReference type="EMBL" id="DYDO01000006">
    <property type="protein sequence ID" value="DBA22655.1"/>
    <property type="molecule type" value="Genomic_DNA"/>
</dbReference>
<evidence type="ECO:0000256" key="8">
    <source>
        <dbReference type="ARBA" id="ARBA00023170"/>
    </source>
</evidence>
<dbReference type="PANTHER" id="PTHR26454">
    <property type="entry name" value="OLFACTORY RECEPTOR"/>
    <property type="match status" value="1"/>
</dbReference>
<dbReference type="PANTHER" id="PTHR26454:SF18">
    <property type="entry name" value="OLFACTORY RECEPTOR 6C76"/>
    <property type="match status" value="1"/>
</dbReference>
<dbReference type="Proteomes" id="UP001181693">
    <property type="component" value="Unassembled WGS sequence"/>
</dbReference>
<accession>A0AAV3ACC7</accession>
<evidence type="ECO:0000256" key="4">
    <source>
        <dbReference type="ARBA" id="ARBA00022725"/>
    </source>
</evidence>
<evidence type="ECO:0000256" key="6">
    <source>
        <dbReference type="ARBA" id="ARBA00023040"/>
    </source>
</evidence>
<evidence type="ECO:0000256" key="11">
    <source>
        <dbReference type="RuleBase" id="RU363047"/>
    </source>
</evidence>
<dbReference type="GO" id="GO:0004930">
    <property type="term" value="F:G protein-coupled receptor activity"/>
    <property type="evidence" value="ECO:0007669"/>
    <property type="project" value="UniProtKB-KW"/>
</dbReference>
<dbReference type="InterPro" id="IPR000276">
    <property type="entry name" value="GPCR_Rhodpsn"/>
</dbReference>
<dbReference type="InterPro" id="IPR017452">
    <property type="entry name" value="GPCR_Rhodpsn_7TM"/>
</dbReference>
<keyword evidence="8 10" id="KW-0675">Receptor</keyword>
<comment type="similarity">
    <text evidence="10">Belongs to the G-protein coupled receptor 1 family.</text>
</comment>
<feature type="transmembrane region" description="Helical" evidence="11">
    <location>
        <begin position="6"/>
        <end position="30"/>
    </location>
</feature>
<keyword evidence="14" id="KW-1185">Reference proteome</keyword>
<dbReference type="GO" id="GO:0004984">
    <property type="term" value="F:olfactory receptor activity"/>
    <property type="evidence" value="ECO:0007669"/>
    <property type="project" value="InterPro"/>
</dbReference>
<proteinExistence type="inferred from homology"/>
<evidence type="ECO:0000256" key="10">
    <source>
        <dbReference type="RuleBase" id="RU000688"/>
    </source>
</evidence>
<dbReference type="Gene3D" id="1.20.1070.10">
    <property type="entry name" value="Rhodopsin 7-helix transmembrane proteins"/>
    <property type="match status" value="1"/>
</dbReference>
<dbReference type="GO" id="GO:0005886">
    <property type="term" value="C:plasma membrane"/>
    <property type="evidence" value="ECO:0007669"/>
    <property type="project" value="UniProtKB-SubCell"/>
</dbReference>
<evidence type="ECO:0000259" key="12">
    <source>
        <dbReference type="PROSITE" id="PS50262"/>
    </source>
</evidence>
<protein>
    <recommendedName>
        <fullName evidence="11">Olfactory receptor</fullName>
    </recommendedName>
</protein>
<keyword evidence="9 10" id="KW-0807">Transducer</keyword>
<keyword evidence="7 11" id="KW-0472">Membrane</keyword>
<evidence type="ECO:0000256" key="1">
    <source>
        <dbReference type="ARBA" id="ARBA00004651"/>
    </source>
</evidence>
<dbReference type="SUPFAM" id="SSF81321">
    <property type="entry name" value="Family A G protein-coupled receptor-like"/>
    <property type="match status" value="1"/>
</dbReference>
<evidence type="ECO:0000256" key="2">
    <source>
        <dbReference type="ARBA" id="ARBA00022475"/>
    </source>
</evidence>
<evidence type="ECO:0000256" key="5">
    <source>
        <dbReference type="ARBA" id="ARBA00022989"/>
    </source>
</evidence>
<evidence type="ECO:0000313" key="13">
    <source>
        <dbReference type="EMBL" id="DBA22655.1"/>
    </source>
</evidence>
<dbReference type="InterPro" id="IPR000725">
    <property type="entry name" value="Olfact_rcpt"/>
</dbReference>
<evidence type="ECO:0000256" key="3">
    <source>
        <dbReference type="ARBA" id="ARBA00022692"/>
    </source>
</evidence>
<feature type="transmembrane region" description="Helical" evidence="11">
    <location>
        <begin position="80"/>
        <end position="102"/>
    </location>
</feature>
<gene>
    <name evidence="13" type="ORF">GDO54_013669</name>
</gene>
<keyword evidence="5 11" id="KW-1133">Transmembrane helix</keyword>
<dbReference type="InterPro" id="IPR047132">
    <property type="entry name" value="Olfact_rcpt_6C-like"/>
</dbReference>
<keyword evidence="6 10" id="KW-0297">G-protein coupled receptor</keyword>
<feature type="domain" description="G-protein coupled receptors family 1 profile" evidence="12">
    <location>
        <begin position="23"/>
        <end position="232"/>
    </location>
</feature>
<feature type="transmembrane region" description="Helical" evidence="11">
    <location>
        <begin position="182"/>
        <end position="207"/>
    </location>
</feature>
<dbReference type="PROSITE" id="PS00237">
    <property type="entry name" value="G_PROTEIN_RECEP_F1_1"/>
    <property type="match status" value="1"/>
</dbReference>
<dbReference type="AlphaFoldDB" id="A0AAV3ACC7"/>
<keyword evidence="4 11" id="KW-0552">Olfaction</keyword>
<sequence length="232" mass="25945">MPNFAIPFFFFVIILFYLFSMIGNLLILVVVFTNQGLHSPMYLFLCNLSILDICFINTTVPKMLQGILPGGKTISLLACFVQSYSFFFVGVSNFFLLAIMSFDRYVAICHPLHYPAIMHQKLCIKLIASVLILAFFVILTPSIKIMRLTYCSNLVNHFFCDVIPLLMNSCITTTSIQLQEVIASSITLLSSLLVTLISYVNIVKTILNIPSIEGKKRTFSTCSSHALVVSLA</sequence>
<evidence type="ECO:0000256" key="9">
    <source>
        <dbReference type="ARBA" id="ARBA00023224"/>
    </source>
</evidence>
<reference evidence="13" key="1">
    <citation type="thesis" date="2020" institute="ProQuest LLC" country="789 East Eisenhower Parkway, Ann Arbor, MI, USA">
        <title>Comparative Genomics and Chromosome Evolution.</title>
        <authorList>
            <person name="Mudd A.B."/>
        </authorList>
    </citation>
    <scope>NUCLEOTIDE SEQUENCE</scope>
    <source>
        <strain evidence="13">1538</strain>
        <tissue evidence="13">Blood</tissue>
    </source>
</reference>
<evidence type="ECO:0000313" key="14">
    <source>
        <dbReference type="Proteomes" id="UP001181693"/>
    </source>
</evidence>
<organism evidence="13 14">
    <name type="scientific">Pyxicephalus adspersus</name>
    <name type="common">African bullfrog</name>
    <dbReference type="NCBI Taxonomy" id="30357"/>
    <lineage>
        <taxon>Eukaryota</taxon>
        <taxon>Metazoa</taxon>
        <taxon>Chordata</taxon>
        <taxon>Craniata</taxon>
        <taxon>Vertebrata</taxon>
        <taxon>Euteleostomi</taxon>
        <taxon>Amphibia</taxon>
        <taxon>Batrachia</taxon>
        <taxon>Anura</taxon>
        <taxon>Neobatrachia</taxon>
        <taxon>Ranoidea</taxon>
        <taxon>Pyxicephalidae</taxon>
        <taxon>Pyxicephalinae</taxon>
        <taxon>Pyxicephalus</taxon>
    </lineage>
</organism>
<dbReference type="FunFam" id="1.20.1070.10:FF:000015">
    <property type="entry name" value="Olfactory receptor"/>
    <property type="match status" value="1"/>
</dbReference>
<keyword evidence="3 10" id="KW-0812">Transmembrane</keyword>
<feature type="transmembrane region" description="Helical" evidence="11">
    <location>
        <begin position="122"/>
        <end position="143"/>
    </location>
</feature>
<dbReference type="PRINTS" id="PR00237">
    <property type="entry name" value="GPCRRHODOPSN"/>
</dbReference>
<dbReference type="PRINTS" id="PR00245">
    <property type="entry name" value="OLFACTORYR"/>
</dbReference>